<keyword evidence="1" id="KW-0812">Transmembrane</keyword>
<reference evidence="2 3" key="1">
    <citation type="submission" date="2009-01" db="EMBL/GenBank/DDBJ databases">
        <authorList>
            <person name="Fulton L."/>
            <person name="Clifton S."/>
            <person name="Chinwalla A.T."/>
            <person name="Mitreva M."/>
            <person name="Sodergren E."/>
            <person name="Weinstock G."/>
            <person name="Clifton S."/>
            <person name="Dooling D.J."/>
            <person name="Fulton B."/>
            <person name="Minx P."/>
            <person name="Pepin K.H."/>
            <person name="Johnson M."/>
            <person name="Bhonagiri V."/>
            <person name="Nash W.E."/>
            <person name="Mardis E.R."/>
            <person name="Wilson R.K."/>
        </authorList>
    </citation>
    <scope>NUCLEOTIDE SEQUENCE [LARGE SCALE GENOMIC DNA]</scope>
    <source>
        <strain evidence="2 3">ATCC 33806</strain>
    </source>
</reference>
<sequence>MFTWAGKECIMTIMGACLVAIGLLVVIWGVIETHGVDMTNLDFLSFFTGGIIVMALGMCLIPALPPVGKVAGIWLAGVAIAWYVGCMDMELIVKLMSFVVIAGLAAWLTTKLI</sequence>
<dbReference type="AlphaFoldDB" id="C0E847"/>
<feature type="transmembrane region" description="Helical" evidence="1">
    <location>
        <begin position="12"/>
        <end position="31"/>
    </location>
</feature>
<dbReference type="Proteomes" id="UP000006247">
    <property type="component" value="Unassembled WGS sequence"/>
</dbReference>
<dbReference type="EMBL" id="ACEB01000053">
    <property type="protein sequence ID" value="EEG25572.1"/>
    <property type="molecule type" value="Genomic_DNA"/>
</dbReference>
<accession>C0E847</accession>
<feature type="transmembrane region" description="Helical" evidence="1">
    <location>
        <begin position="43"/>
        <end position="61"/>
    </location>
</feature>
<feature type="transmembrane region" description="Helical" evidence="1">
    <location>
        <begin position="68"/>
        <end position="85"/>
    </location>
</feature>
<protein>
    <submittedName>
        <fullName evidence="2">Uncharacterized protein</fullName>
    </submittedName>
</protein>
<feature type="transmembrane region" description="Helical" evidence="1">
    <location>
        <begin position="91"/>
        <end position="110"/>
    </location>
</feature>
<gene>
    <name evidence="2" type="ORF">CORMATOL_03189</name>
</gene>
<evidence type="ECO:0000313" key="2">
    <source>
        <dbReference type="EMBL" id="EEG25572.1"/>
    </source>
</evidence>
<evidence type="ECO:0000256" key="1">
    <source>
        <dbReference type="SAM" id="Phobius"/>
    </source>
</evidence>
<name>C0E847_9CORY</name>
<proteinExistence type="predicted"/>
<organism evidence="2 3">
    <name type="scientific">Corynebacterium matruchotii ATCC 33806</name>
    <dbReference type="NCBI Taxonomy" id="566549"/>
    <lineage>
        <taxon>Bacteria</taxon>
        <taxon>Bacillati</taxon>
        <taxon>Actinomycetota</taxon>
        <taxon>Actinomycetes</taxon>
        <taxon>Mycobacteriales</taxon>
        <taxon>Corynebacteriaceae</taxon>
        <taxon>Corynebacterium</taxon>
    </lineage>
</organism>
<keyword evidence="1" id="KW-1133">Transmembrane helix</keyword>
<evidence type="ECO:0000313" key="3">
    <source>
        <dbReference type="Proteomes" id="UP000006247"/>
    </source>
</evidence>
<dbReference type="HOGENOM" id="CLU_169733_0_0_11"/>
<comment type="caution">
    <text evidence="2">The sequence shown here is derived from an EMBL/GenBank/DDBJ whole genome shotgun (WGS) entry which is preliminary data.</text>
</comment>
<keyword evidence="1" id="KW-0472">Membrane</keyword>